<name>A0ABR1LEG1_9PEZI</name>
<reference evidence="3 4" key="1">
    <citation type="submission" date="2024-04" db="EMBL/GenBank/DDBJ databases">
        <title>Phyllosticta paracitricarpa is synonymous to the EU quarantine fungus P. citricarpa based on phylogenomic analyses.</title>
        <authorList>
            <consortium name="Lawrence Berkeley National Laboratory"/>
            <person name="Van Ingen-Buijs V.A."/>
            <person name="Van Westerhoven A.C."/>
            <person name="Haridas S."/>
            <person name="Skiadas P."/>
            <person name="Martin F."/>
            <person name="Groenewald J.Z."/>
            <person name="Crous P.W."/>
            <person name="Seidl M.F."/>
        </authorList>
    </citation>
    <scope>NUCLEOTIDE SEQUENCE [LARGE SCALE GENOMIC DNA]</scope>
    <source>
        <strain evidence="3 4">CBS 122670</strain>
    </source>
</reference>
<feature type="transmembrane region" description="Helical" evidence="2">
    <location>
        <begin position="12"/>
        <end position="30"/>
    </location>
</feature>
<keyword evidence="2" id="KW-0472">Membrane</keyword>
<dbReference type="Proteomes" id="UP001365128">
    <property type="component" value="Unassembled WGS sequence"/>
</dbReference>
<feature type="region of interest" description="Disordered" evidence="1">
    <location>
        <begin position="45"/>
        <end position="81"/>
    </location>
</feature>
<organism evidence="3 4">
    <name type="scientific">Phyllosticta citricarpa</name>
    <dbReference type="NCBI Taxonomy" id="55181"/>
    <lineage>
        <taxon>Eukaryota</taxon>
        <taxon>Fungi</taxon>
        <taxon>Dikarya</taxon>
        <taxon>Ascomycota</taxon>
        <taxon>Pezizomycotina</taxon>
        <taxon>Dothideomycetes</taxon>
        <taxon>Dothideomycetes incertae sedis</taxon>
        <taxon>Botryosphaeriales</taxon>
        <taxon>Phyllostictaceae</taxon>
        <taxon>Phyllosticta</taxon>
    </lineage>
</organism>
<protein>
    <recommendedName>
        <fullName evidence="5">Transmembrane protein</fullName>
    </recommendedName>
</protein>
<feature type="transmembrane region" description="Helical" evidence="2">
    <location>
        <begin position="485"/>
        <end position="518"/>
    </location>
</feature>
<sequence length="632" mass="71427">MAQYDDYPPNTLLTLFQYAFWIAIFSYLFWDQFWRPILGIAPSLPPSPPPTPEATLQQQQPRVQAPAPEPNAPGNPPNANAERQICPCPNCRPFENARPTDRERQQQNAQNPPPQQPRIQAQPRGQNPHGPVRRPPWRAPDFRNLPVLMNRRVNRNAEGITPPPGAARRQPRPRPRPQVFQLPAGTVLNGGNNTNGNGAAEAPLPAPVVDQRIRERDLILPLLFPLPMTVGSPVEPLRAANPNGLFTTAQPLFPPIQQGTGNGNGATQPQLPAAELPGQNLQPRNENEQIPAPREMDVVVNFVMLPSPMAQTLVDDPNGFWETARAIDPQDAGVDADSVVFDTHRHPRNRVHDYIPIDDLIVDDDGDVIMTDLDDELDQQLQEHFIQHWMSGGFSDEDVNRFAQGERLRGSTDATAADLRRRFMRWRRDFLANLARNSSQGYRDVFSLTKSKNDLTTSLGAASGPSRPTRYASVSIPLPPAIYQFFGLVLGLTLLISVCLLLGIIFFVLPCALYAYLYVYVFEPSAQLACRVHNMMFPWGIYRRLAPAWLRSLVLKVTGWYHQTTLGWIMRLQNRRLRREMTLVVEDIEQQTESILDSWARPQEDYAEIRMRAIHAADERRRMREAGVWVYA</sequence>
<proteinExistence type="predicted"/>
<evidence type="ECO:0000256" key="2">
    <source>
        <dbReference type="SAM" id="Phobius"/>
    </source>
</evidence>
<feature type="region of interest" description="Disordered" evidence="1">
    <location>
        <begin position="96"/>
        <end position="180"/>
    </location>
</feature>
<evidence type="ECO:0000313" key="4">
    <source>
        <dbReference type="Proteomes" id="UP001365128"/>
    </source>
</evidence>
<keyword evidence="2" id="KW-0812">Transmembrane</keyword>
<evidence type="ECO:0000256" key="1">
    <source>
        <dbReference type="SAM" id="MobiDB-lite"/>
    </source>
</evidence>
<evidence type="ECO:0008006" key="5">
    <source>
        <dbReference type="Google" id="ProtNLM"/>
    </source>
</evidence>
<feature type="compositionally biased region" description="Low complexity" evidence="1">
    <location>
        <begin position="53"/>
        <end position="66"/>
    </location>
</feature>
<keyword evidence="4" id="KW-1185">Reference proteome</keyword>
<feature type="compositionally biased region" description="Pro residues" evidence="1">
    <location>
        <begin position="67"/>
        <end position="76"/>
    </location>
</feature>
<evidence type="ECO:0000313" key="3">
    <source>
        <dbReference type="EMBL" id="KAK7533609.1"/>
    </source>
</evidence>
<feature type="compositionally biased region" description="Low complexity" evidence="1">
    <location>
        <begin position="117"/>
        <end position="126"/>
    </location>
</feature>
<comment type="caution">
    <text evidence="3">The sequence shown here is derived from an EMBL/GenBank/DDBJ whole genome shotgun (WGS) entry which is preliminary data.</text>
</comment>
<keyword evidence="2" id="KW-1133">Transmembrane helix</keyword>
<gene>
    <name evidence="3" type="ORF">IWX46DRAFT_652686</name>
</gene>
<dbReference type="EMBL" id="JBBPDW010000045">
    <property type="protein sequence ID" value="KAK7533609.1"/>
    <property type="molecule type" value="Genomic_DNA"/>
</dbReference>
<accession>A0ABR1LEG1</accession>